<protein>
    <submittedName>
        <fullName evidence="1">Uncharacterized protein</fullName>
    </submittedName>
</protein>
<dbReference type="EMBL" id="IACM01009410">
    <property type="protein sequence ID" value="LAB18954.1"/>
    <property type="molecule type" value="Transcribed_RNA"/>
</dbReference>
<organism evidence="1">
    <name type="scientific">Micrurus spixii</name>
    <name type="common">Amazon coral snake</name>
    <dbReference type="NCBI Taxonomy" id="129469"/>
    <lineage>
        <taxon>Eukaryota</taxon>
        <taxon>Metazoa</taxon>
        <taxon>Chordata</taxon>
        <taxon>Craniata</taxon>
        <taxon>Vertebrata</taxon>
        <taxon>Euteleostomi</taxon>
        <taxon>Lepidosauria</taxon>
        <taxon>Squamata</taxon>
        <taxon>Bifurcata</taxon>
        <taxon>Unidentata</taxon>
        <taxon>Episquamata</taxon>
        <taxon>Toxicofera</taxon>
        <taxon>Serpentes</taxon>
        <taxon>Colubroidea</taxon>
        <taxon>Elapidae</taxon>
        <taxon>Elapinae</taxon>
        <taxon>Micrurus</taxon>
    </lineage>
</organism>
<dbReference type="AlphaFoldDB" id="A0A2D4LD77"/>
<name>A0A2D4LD77_9SAUR</name>
<reference evidence="1" key="1">
    <citation type="submission" date="2017-07" db="EMBL/GenBank/DDBJ databases">
        <authorList>
            <person name="Mikheyev A."/>
            <person name="Grau M."/>
        </authorList>
    </citation>
    <scope>NUCLEOTIDE SEQUENCE</scope>
    <source>
        <tissue evidence="1">Venom_gland</tissue>
    </source>
</reference>
<evidence type="ECO:0000313" key="1">
    <source>
        <dbReference type="EMBL" id="LAB18954.1"/>
    </source>
</evidence>
<proteinExistence type="predicted"/>
<reference evidence="1" key="2">
    <citation type="submission" date="2017-11" db="EMBL/GenBank/DDBJ databases">
        <title>Coralsnake Venomics: Analyses of Venom Gland Transcriptomes and Proteomes of Six Brazilian Taxa.</title>
        <authorList>
            <person name="Aird S.D."/>
            <person name="Jorge da Silva N."/>
            <person name="Qiu L."/>
            <person name="Villar-Briones A."/>
            <person name="Aparecida-Saddi V."/>
            <person name="Campos-Telles M.P."/>
            <person name="Grau M."/>
            <person name="Mikheyev A.S."/>
        </authorList>
    </citation>
    <scope>NUCLEOTIDE SEQUENCE</scope>
    <source>
        <tissue evidence="1">Venom_gland</tissue>
    </source>
</reference>
<accession>A0A2D4LD77</accession>
<sequence>MAGDSKDPSLGRFNALPISLLEWKFQDIPSGKKKTFCEEVIETSSFVALIARMSSYNSLSRPPQINVICRYYCPTDCDVLLLNVVKLFFTIAKISCLVYHSNQ</sequence>